<proteinExistence type="predicted"/>
<keyword evidence="1" id="KW-0732">Signal</keyword>
<name>A0A0E9WDF4_ANGAN</name>
<dbReference type="AlphaFoldDB" id="A0A0E9WDF4"/>
<accession>A0A0E9WDF4</accession>
<evidence type="ECO:0000256" key="1">
    <source>
        <dbReference type="SAM" id="SignalP"/>
    </source>
</evidence>
<organism evidence="2">
    <name type="scientific">Anguilla anguilla</name>
    <name type="common">European freshwater eel</name>
    <name type="synonym">Muraena anguilla</name>
    <dbReference type="NCBI Taxonomy" id="7936"/>
    <lineage>
        <taxon>Eukaryota</taxon>
        <taxon>Metazoa</taxon>
        <taxon>Chordata</taxon>
        <taxon>Craniata</taxon>
        <taxon>Vertebrata</taxon>
        <taxon>Euteleostomi</taxon>
        <taxon>Actinopterygii</taxon>
        <taxon>Neopterygii</taxon>
        <taxon>Teleostei</taxon>
        <taxon>Anguilliformes</taxon>
        <taxon>Anguillidae</taxon>
        <taxon>Anguilla</taxon>
    </lineage>
</organism>
<feature type="chain" id="PRO_5002434421" evidence="1">
    <location>
        <begin position="17"/>
        <end position="61"/>
    </location>
</feature>
<reference evidence="2" key="1">
    <citation type="submission" date="2014-11" db="EMBL/GenBank/DDBJ databases">
        <authorList>
            <person name="Amaro Gonzalez C."/>
        </authorList>
    </citation>
    <scope>NUCLEOTIDE SEQUENCE</scope>
</reference>
<evidence type="ECO:0000313" key="2">
    <source>
        <dbReference type="EMBL" id="JAH87523.1"/>
    </source>
</evidence>
<feature type="signal peptide" evidence="1">
    <location>
        <begin position="1"/>
        <end position="16"/>
    </location>
</feature>
<dbReference type="EMBL" id="GBXM01021054">
    <property type="protein sequence ID" value="JAH87523.1"/>
    <property type="molecule type" value="Transcribed_RNA"/>
</dbReference>
<sequence length="61" mass="6786">MLTLFIFSSLARSSISASDSSSQRSKSGARKTGLRSCIVNLSHQEHSCFLTVMFTWRCVDL</sequence>
<protein>
    <submittedName>
        <fullName evidence="2">Uncharacterized protein</fullName>
    </submittedName>
</protein>
<reference evidence="2" key="2">
    <citation type="journal article" date="2015" name="Fish Shellfish Immunol.">
        <title>Early steps in the European eel (Anguilla anguilla)-Vibrio vulnificus interaction in the gills: Role of the RtxA13 toxin.</title>
        <authorList>
            <person name="Callol A."/>
            <person name="Pajuelo D."/>
            <person name="Ebbesson L."/>
            <person name="Teles M."/>
            <person name="MacKenzie S."/>
            <person name="Amaro C."/>
        </authorList>
    </citation>
    <scope>NUCLEOTIDE SEQUENCE</scope>
</reference>